<gene>
    <name evidence="6" type="ORF">AMS68_006930</name>
</gene>
<evidence type="ECO:0000313" key="7">
    <source>
        <dbReference type="Proteomes" id="UP000503462"/>
    </source>
</evidence>
<dbReference type="PROSITE" id="PS50048">
    <property type="entry name" value="ZN2_CY6_FUNGAL_2"/>
    <property type="match status" value="1"/>
</dbReference>
<dbReference type="InterPro" id="IPR036864">
    <property type="entry name" value="Zn2-C6_fun-type_DNA-bd_sf"/>
</dbReference>
<name>A0A6H0Y326_9PEZI</name>
<dbReference type="SUPFAM" id="SSF57701">
    <property type="entry name" value="Zn2/Cys6 DNA-binding domain"/>
    <property type="match status" value="1"/>
</dbReference>
<evidence type="ECO:0000256" key="3">
    <source>
        <dbReference type="ARBA" id="ARBA00023242"/>
    </source>
</evidence>
<dbReference type="SMART" id="SM00906">
    <property type="entry name" value="Fungal_trans"/>
    <property type="match status" value="1"/>
</dbReference>
<dbReference type="InterPro" id="IPR001138">
    <property type="entry name" value="Zn2Cys6_DnaBD"/>
</dbReference>
<feature type="domain" description="Zn(2)-C6 fungal-type" evidence="5">
    <location>
        <begin position="20"/>
        <end position="49"/>
    </location>
</feature>
<dbReference type="Gene3D" id="4.10.240.10">
    <property type="entry name" value="Zn(2)-C6 fungal-type DNA-binding domain"/>
    <property type="match status" value="1"/>
</dbReference>
<dbReference type="Pfam" id="PF00172">
    <property type="entry name" value="Zn_clus"/>
    <property type="match status" value="1"/>
</dbReference>
<dbReference type="InterPro" id="IPR007219">
    <property type="entry name" value="XnlR_reg_dom"/>
</dbReference>
<keyword evidence="3" id="KW-0539">Nucleus</keyword>
<keyword evidence="7" id="KW-1185">Reference proteome</keyword>
<dbReference type="PANTHER" id="PTHR31001">
    <property type="entry name" value="UNCHARACTERIZED TRANSCRIPTIONAL REGULATORY PROTEIN"/>
    <property type="match status" value="1"/>
</dbReference>
<dbReference type="GO" id="GO:0005634">
    <property type="term" value="C:nucleus"/>
    <property type="evidence" value="ECO:0007669"/>
    <property type="project" value="UniProtKB-SubCell"/>
</dbReference>
<dbReference type="InterPro" id="IPR050613">
    <property type="entry name" value="Sec_Metabolite_Reg"/>
</dbReference>
<feature type="region of interest" description="Disordered" evidence="4">
    <location>
        <begin position="82"/>
        <end position="107"/>
    </location>
</feature>
<dbReference type="EMBL" id="CP051143">
    <property type="protein sequence ID" value="QIX01413.1"/>
    <property type="molecule type" value="Genomic_DNA"/>
</dbReference>
<dbReference type="GO" id="GO:0003677">
    <property type="term" value="F:DNA binding"/>
    <property type="evidence" value="ECO:0007669"/>
    <property type="project" value="InterPro"/>
</dbReference>
<dbReference type="GO" id="GO:0006351">
    <property type="term" value="P:DNA-templated transcription"/>
    <property type="evidence" value="ECO:0007669"/>
    <property type="project" value="InterPro"/>
</dbReference>
<feature type="compositionally biased region" description="Polar residues" evidence="4">
    <location>
        <begin position="95"/>
        <end position="107"/>
    </location>
</feature>
<evidence type="ECO:0000259" key="5">
    <source>
        <dbReference type="PROSITE" id="PS50048"/>
    </source>
</evidence>
<keyword evidence="2" id="KW-0479">Metal-binding</keyword>
<organism evidence="6 7">
    <name type="scientific">Peltaster fructicola</name>
    <dbReference type="NCBI Taxonomy" id="286661"/>
    <lineage>
        <taxon>Eukaryota</taxon>
        <taxon>Fungi</taxon>
        <taxon>Dikarya</taxon>
        <taxon>Ascomycota</taxon>
        <taxon>Pezizomycotina</taxon>
        <taxon>Dothideomycetes</taxon>
        <taxon>Dothideomycetes incertae sedis</taxon>
        <taxon>Peltaster</taxon>
    </lineage>
</organism>
<dbReference type="CDD" id="cd00067">
    <property type="entry name" value="GAL4"/>
    <property type="match status" value="1"/>
</dbReference>
<dbReference type="AlphaFoldDB" id="A0A6H0Y326"/>
<evidence type="ECO:0000256" key="1">
    <source>
        <dbReference type="ARBA" id="ARBA00004123"/>
    </source>
</evidence>
<dbReference type="GO" id="GO:0008270">
    <property type="term" value="F:zinc ion binding"/>
    <property type="evidence" value="ECO:0007669"/>
    <property type="project" value="InterPro"/>
</dbReference>
<evidence type="ECO:0000313" key="6">
    <source>
        <dbReference type="EMBL" id="QIX01413.1"/>
    </source>
</evidence>
<dbReference type="Proteomes" id="UP000503462">
    <property type="component" value="Chromosome 5"/>
</dbReference>
<evidence type="ECO:0000256" key="2">
    <source>
        <dbReference type="ARBA" id="ARBA00022723"/>
    </source>
</evidence>
<feature type="region of interest" description="Disordered" evidence="4">
    <location>
        <begin position="133"/>
        <end position="165"/>
    </location>
</feature>
<evidence type="ECO:0000256" key="4">
    <source>
        <dbReference type="SAM" id="MobiDB-lite"/>
    </source>
</evidence>
<dbReference type="GO" id="GO:0000981">
    <property type="term" value="F:DNA-binding transcription factor activity, RNA polymerase II-specific"/>
    <property type="evidence" value="ECO:0007669"/>
    <property type="project" value="InterPro"/>
</dbReference>
<reference evidence="6 7" key="1">
    <citation type="journal article" date="2016" name="Sci. Rep.">
        <title>Peltaster fructicola genome reveals evolution from an invasive phytopathogen to an ectophytic parasite.</title>
        <authorList>
            <person name="Xu C."/>
            <person name="Chen H."/>
            <person name="Gleason M.L."/>
            <person name="Xu J.R."/>
            <person name="Liu H."/>
            <person name="Zhang R."/>
            <person name="Sun G."/>
        </authorList>
    </citation>
    <scope>NUCLEOTIDE SEQUENCE [LARGE SCALE GENOMIC DNA]</scope>
    <source>
        <strain evidence="6 7">LNHT1506</strain>
    </source>
</reference>
<dbReference type="PANTHER" id="PTHR31001:SF50">
    <property type="entry name" value="ZN(II)2CYS6 TRANSCRIPTION FACTOR (EUROFUNG)"/>
    <property type="match status" value="1"/>
</dbReference>
<dbReference type="OrthoDB" id="424974at2759"/>
<dbReference type="SMART" id="SM00066">
    <property type="entry name" value="GAL4"/>
    <property type="match status" value="1"/>
</dbReference>
<sequence>MSNEGSTTSPPADPQHIRLACQACQRKKIKCDRTFPCGQCTKSSLTCVLSARKQRVRHGAKRAVDGELRNRIAKLESLVKGLSGDPAAPVEKSNEANVTPPTRTNSLDVNSPVLGKYMANNFWSSLTEEVSALREALEEEDGDEDTPEPNDGQINNFSPRPGPDIDHDILICPPGRIYLMPGVLPDPEPHLRAYLVETFFTNAEPMFKVFHRPTLRAAIDQNADYLGHPVGSIVHDAIRRLVWLAAYNTLSEAEVLSLTGQPKLDVIKRYRRYVGICLSQLDLMKTDDLATLQCLTFFITVCRTHDNSRRTWTTLALVVRNAQAVYMNQDDPRATPFIRELRKRLWHNIRLLDKYCALDRGSSQLIRNEEWSIPYPTNTNDDLFGPASTTIPELYGQPTDTLFAIMCFESCSTMEALIVPEVASTGPTWQGRRKLAIDMGVLLEEKYMRFFDLSDPLQRLQHAIGKSICSAMMVRAVRPMQRNLSALPPPVDSPEVLEMAVDNLECAHVLFQDNETERWKWVKWVPWHCLAVSLAGLCSIRDTPLADKAWILIGPSYKWCSQHIADGEDGMLWRPITKLYRKATAFRAGAQKAGDIQPAAKPNEDGKAITATAMDGTTDWSQPWTTNDNLLLPGANVDQLSNGFSAMAPFNMPVSSQPLPGTDLPILGQTALPAVDFASTYFNDTSWTDWGQMTDEFNDPLATGNDSMDIMISGWNPDEIMSQI</sequence>
<dbReference type="CDD" id="cd12148">
    <property type="entry name" value="fungal_TF_MHR"/>
    <property type="match status" value="1"/>
</dbReference>
<accession>A0A6H0Y326</accession>
<comment type="subcellular location">
    <subcellularLocation>
        <location evidence="1">Nucleus</location>
    </subcellularLocation>
</comment>
<feature type="compositionally biased region" description="Acidic residues" evidence="4">
    <location>
        <begin position="137"/>
        <end position="148"/>
    </location>
</feature>
<proteinExistence type="predicted"/>
<dbReference type="Pfam" id="PF04082">
    <property type="entry name" value="Fungal_trans"/>
    <property type="match status" value="1"/>
</dbReference>
<protein>
    <recommendedName>
        <fullName evidence="5">Zn(2)-C6 fungal-type domain-containing protein</fullName>
    </recommendedName>
</protein>